<protein>
    <submittedName>
        <fullName evidence="1">Retrotransposon protein</fullName>
    </submittedName>
</protein>
<dbReference type="Gene3D" id="3.10.10.10">
    <property type="entry name" value="HIV Type 1 Reverse Transcriptase, subunit A, domain 1"/>
    <property type="match status" value="1"/>
</dbReference>
<dbReference type="PANTHER" id="PTHR24559">
    <property type="entry name" value="TRANSPOSON TY3-I GAG-POL POLYPROTEIN"/>
    <property type="match status" value="1"/>
</dbReference>
<dbReference type="Gene3D" id="3.30.70.270">
    <property type="match status" value="1"/>
</dbReference>
<sequence length="181" mass="20720">MCIDYRALNDITIKDKYPIPVVDKLLDELRGARVFTKLDLRSDYHQIRVFPLLKDKHGQALLRDLLKTWSNYKIMVHRLISPILSDALKSVATDLQNQEEDIDIDLLRTVMSFIGEAEVAVPGFRNLFEVAIVYLSSSYNSQELYNFSPQSVMMTNQDLASMCSNLALDDENCVTSHMDVE</sequence>
<dbReference type="InterPro" id="IPR043128">
    <property type="entry name" value="Rev_trsase/Diguanyl_cyclase"/>
</dbReference>
<dbReference type="Proteomes" id="UP001055439">
    <property type="component" value="Chromosome 5"/>
</dbReference>
<dbReference type="AlphaFoldDB" id="A0A9E7FY89"/>
<organism evidence="1 2">
    <name type="scientific">Musa troglodytarum</name>
    <name type="common">fe'i banana</name>
    <dbReference type="NCBI Taxonomy" id="320322"/>
    <lineage>
        <taxon>Eukaryota</taxon>
        <taxon>Viridiplantae</taxon>
        <taxon>Streptophyta</taxon>
        <taxon>Embryophyta</taxon>
        <taxon>Tracheophyta</taxon>
        <taxon>Spermatophyta</taxon>
        <taxon>Magnoliopsida</taxon>
        <taxon>Liliopsida</taxon>
        <taxon>Zingiberales</taxon>
        <taxon>Musaceae</taxon>
        <taxon>Musa</taxon>
    </lineage>
</organism>
<dbReference type="InterPro" id="IPR053134">
    <property type="entry name" value="RNA-dir_DNA_polymerase"/>
</dbReference>
<gene>
    <name evidence="1" type="ORF">MUK42_18409</name>
</gene>
<evidence type="ECO:0000313" key="1">
    <source>
        <dbReference type="EMBL" id="URE02637.1"/>
    </source>
</evidence>
<name>A0A9E7FY89_9LILI</name>
<dbReference type="InterPro" id="IPR043502">
    <property type="entry name" value="DNA/RNA_pol_sf"/>
</dbReference>
<accession>A0A9E7FY89</accession>
<dbReference type="EMBL" id="CP097507">
    <property type="protein sequence ID" value="URE02637.1"/>
    <property type="molecule type" value="Genomic_DNA"/>
</dbReference>
<evidence type="ECO:0000313" key="2">
    <source>
        <dbReference type="Proteomes" id="UP001055439"/>
    </source>
</evidence>
<proteinExistence type="predicted"/>
<dbReference type="SUPFAM" id="SSF56672">
    <property type="entry name" value="DNA/RNA polymerases"/>
    <property type="match status" value="1"/>
</dbReference>
<reference evidence="1" key="1">
    <citation type="submission" date="2022-05" db="EMBL/GenBank/DDBJ databases">
        <title>The Musa troglodytarum L. genome provides insights into the mechanism of non-climacteric behaviour and enrichment of carotenoids.</title>
        <authorList>
            <person name="Wang J."/>
        </authorList>
    </citation>
    <scope>NUCLEOTIDE SEQUENCE</scope>
    <source>
        <tissue evidence="1">Leaf</tissue>
    </source>
</reference>
<keyword evidence="2" id="KW-1185">Reference proteome</keyword>
<dbReference type="PANTHER" id="PTHR24559:SF452">
    <property type="entry name" value="INTEGRASE CATALYTIC DOMAIN-CONTAINING PROTEIN"/>
    <property type="match status" value="1"/>
</dbReference>
<dbReference type="OrthoDB" id="679712at2759"/>